<dbReference type="RefSeq" id="WP_100897420.1">
    <property type="nucleotide sequence ID" value="NZ_CAWNNC010000001.1"/>
</dbReference>
<dbReference type="Proteomes" id="UP000232003">
    <property type="component" value="Chromosome"/>
</dbReference>
<dbReference type="AlphaFoldDB" id="A0A2K8SHS0"/>
<name>A0A2K8SHS0_9NOSO</name>
<dbReference type="KEGG" id="nfl:COO91_00852"/>
<organism evidence="1 2">
    <name type="scientific">Nostoc flagelliforme CCNUN1</name>
    <dbReference type="NCBI Taxonomy" id="2038116"/>
    <lineage>
        <taxon>Bacteria</taxon>
        <taxon>Bacillati</taxon>
        <taxon>Cyanobacteriota</taxon>
        <taxon>Cyanophyceae</taxon>
        <taxon>Nostocales</taxon>
        <taxon>Nostocaceae</taxon>
        <taxon>Nostoc</taxon>
    </lineage>
</organism>
<dbReference type="EMBL" id="CP024785">
    <property type="protein sequence ID" value="AUB35004.1"/>
    <property type="molecule type" value="Genomic_DNA"/>
</dbReference>
<keyword evidence="2" id="KW-1185">Reference proteome</keyword>
<sequence>MAAIKISDLHSTLLSSISSEEEFIGSVDKAIIRAIDARQLQNTRGGLNIKGGLNSSIPTKVLVGFIAV</sequence>
<gene>
    <name evidence="1" type="ORF">COO91_00852</name>
</gene>
<protein>
    <submittedName>
        <fullName evidence="1">Uncharacterized protein</fullName>
    </submittedName>
</protein>
<reference evidence="1 2" key="1">
    <citation type="submission" date="2017-11" db="EMBL/GenBank/DDBJ databases">
        <title>Complete genome of a free-living desiccation-tolerant cyanobacterium and its photosynthetic adaptation to extreme terrestrial habitat.</title>
        <authorList>
            <person name="Shang J."/>
        </authorList>
    </citation>
    <scope>NUCLEOTIDE SEQUENCE [LARGE SCALE GENOMIC DNA]</scope>
    <source>
        <strain evidence="1 2">CCNUN1</strain>
    </source>
</reference>
<proteinExistence type="predicted"/>
<evidence type="ECO:0000313" key="1">
    <source>
        <dbReference type="EMBL" id="AUB35004.1"/>
    </source>
</evidence>
<evidence type="ECO:0000313" key="2">
    <source>
        <dbReference type="Proteomes" id="UP000232003"/>
    </source>
</evidence>
<accession>A0A2K8SHS0</accession>